<dbReference type="AlphaFoldDB" id="M4BCF8"/>
<sequence length="710" mass="81012">MHHELWKKERKKETPHQTTGRCVEEVRGINEIFVHPNFQGQGELCTQHYRMRQNKKLRSFPADPPVHCHVLTSEWPGFPVLTIACFVCRECLHESGDDGVLRFIDSFLDTMSGTLTLSKGYKCSGGSLRLLQYLAVRESKTMDPFLRRWEVNVVTGQMAARGDLQSLKWVTESYLPGEFLTDVVAQASANGHVDILQWMWENHHEVGYWGGIELCGAIRNRHFRMVEWLKTHVAFRLECAQHVIKQAAASGNLEIVEWLYESFGVALNDVAKTAALNCEWKVIRWILERGKRADLNAALRCDDIYTSAAKNGNIDTLELLSKHGFPGDPVVILDNAISGGHLHIVKWLHEKKGVSNVGNGYIEAARNGHLEILKYLHEKPFDAYTSVSAIDTAAAAGYLEVVQWLHSNTPTKCTNQAMDGAASEGHLHIVQWLHRNRTEGCSRLAMHFAAENGYLHVVKWLHANRSEGCFALTITRAAEHGHLEVVAWLYENRGEGFDFGGIMDRVASNGHLKVLQWLHVNRVEGCTTAAMDAAAYNGELEIVKWLHENRVEGCSKRAMDGAAMRGHLGVIKWLHANRYEGCSTDAIDRAAGNNRIEVVRWLHRYRSQRCTHRAMEWLFKKSRCLETAVYLFSEFPECRTFHLGPECEFAWLEVIQWLLERAPRALEACSLRVRSWNWHLCNYLKNNGWKQTRKEGVFIIWDQCDMRIAQ</sequence>
<dbReference type="PANTHER" id="PTHR46586">
    <property type="entry name" value="ANKYRIN REPEAT-CONTAINING PROTEIN"/>
    <property type="match status" value="1"/>
</dbReference>
<dbReference type="SUPFAM" id="SSF140860">
    <property type="entry name" value="Pseudo ankyrin repeat-like"/>
    <property type="match status" value="1"/>
</dbReference>
<dbReference type="Pfam" id="PF12796">
    <property type="entry name" value="Ank_2"/>
    <property type="match status" value="2"/>
</dbReference>
<dbReference type="EMBL" id="JH598126">
    <property type="status" value="NOT_ANNOTATED_CDS"/>
    <property type="molecule type" value="Genomic_DNA"/>
</dbReference>
<dbReference type="InterPro" id="IPR052050">
    <property type="entry name" value="SecEffector_AnkRepeat"/>
</dbReference>
<reference evidence="2" key="1">
    <citation type="journal article" date="2010" name="Science">
        <title>Signatures of adaptation to obligate biotrophy in the Hyaloperonospora arabidopsidis genome.</title>
        <authorList>
            <person name="Baxter L."/>
            <person name="Tripathy S."/>
            <person name="Ishaque N."/>
            <person name="Boot N."/>
            <person name="Cabral A."/>
            <person name="Kemen E."/>
            <person name="Thines M."/>
            <person name="Ah-Fong A."/>
            <person name="Anderson R."/>
            <person name="Badejoko W."/>
            <person name="Bittner-Eddy P."/>
            <person name="Boore J.L."/>
            <person name="Chibucos M.C."/>
            <person name="Coates M."/>
            <person name="Dehal P."/>
            <person name="Delehaunty K."/>
            <person name="Dong S."/>
            <person name="Downton P."/>
            <person name="Dumas B."/>
            <person name="Fabro G."/>
            <person name="Fronick C."/>
            <person name="Fuerstenberg S.I."/>
            <person name="Fulton L."/>
            <person name="Gaulin E."/>
            <person name="Govers F."/>
            <person name="Hughes L."/>
            <person name="Humphray S."/>
            <person name="Jiang R.H."/>
            <person name="Judelson H."/>
            <person name="Kamoun S."/>
            <person name="Kyung K."/>
            <person name="Meijer H."/>
            <person name="Minx P."/>
            <person name="Morris P."/>
            <person name="Nelson J."/>
            <person name="Phuntumart V."/>
            <person name="Qutob D."/>
            <person name="Rehmany A."/>
            <person name="Rougon-Cardoso A."/>
            <person name="Ryden P."/>
            <person name="Torto-Alalibo T."/>
            <person name="Studholme D."/>
            <person name="Wang Y."/>
            <person name="Win J."/>
            <person name="Wood J."/>
            <person name="Clifton S.W."/>
            <person name="Rogers J."/>
            <person name="Van den Ackerveken G."/>
            <person name="Jones J.D."/>
            <person name="McDowell J.M."/>
            <person name="Beynon J."/>
            <person name="Tyler B.M."/>
        </authorList>
    </citation>
    <scope>NUCLEOTIDE SEQUENCE [LARGE SCALE GENOMIC DNA]</scope>
    <source>
        <strain evidence="2">Emoy2</strain>
    </source>
</reference>
<dbReference type="PANTHER" id="PTHR46586:SF3">
    <property type="entry name" value="ANKYRIN REPEAT-CONTAINING PROTEIN"/>
    <property type="match status" value="1"/>
</dbReference>
<keyword evidence="2" id="KW-1185">Reference proteome</keyword>
<evidence type="ECO:0000313" key="2">
    <source>
        <dbReference type="Proteomes" id="UP000011713"/>
    </source>
</evidence>
<accession>M4BCF8</accession>
<dbReference type="Gene3D" id="1.25.40.20">
    <property type="entry name" value="Ankyrin repeat-containing domain"/>
    <property type="match status" value="2"/>
</dbReference>
<dbReference type="InParanoid" id="M4BCF8"/>
<protein>
    <submittedName>
        <fullName evidence="1">Uncharacterized protein</fullName>
    </submittedName>
</protein>
<dbReference type="OMA" id="MTAISTH"/>
<dbReference type="EnsemblProtists" id="HpaT803974">
    <property type="protein sequence ID" value="HpaP803974"/>
    <property type="gene ID" value="HpaG803974"/>
</dbReference>
<dbReference type="Pfam" id="PF13637">
    <property type="entry name" value="Ank_4"/>
    <property type="match status" value="1"/>
</dbReference>
<proteinExistence type="predicted"/>
<dbReference type="Proteomes" id="UP000011713">
    <property type="component" value="Unassembled WGS sequence"/>
</dbReference>
<dbReference type="InterPro" id="IPR036770">
    <property type="entry name" value="Ankyrin_rpt-contain_sf"/>
</dbReference>
<evidence type="ECO:0000313" key="1">
    <source>
        <dbReference type="EnsemblProtists" id="HpaP803974"/>
    </source>
</evidence>
<dbReference type="VEuPathDB" id="FungiDB:HpaG803974"/>
<dbReference type="STRING" id="559515.M4BCF8"/>
<dbReference type="HOGENOM" id="CLU_014745_2_2_1"/>
<name>M4BCF8_HYAAE</name>
<dbReference type="InterPro" id="IPR002110">
    <property type="entry name" value="Ankyrin_rpt"/>
</dbReference>
<reference evidence="1" key="2">
    <citation type="submission" date="2015-06" db="UniProtKB">
        <authorList>
            <consortium name="EnsemblProtists"/>
        </authorList>
    </citation>
    <scope>IDENTIFICATION</scope>
    <source>
        <strain evidence="1">Emoy2</strain>
    </source>
</reference>
<dbReference type="SUPFAM" id="SSF48403">
    <property type="entry name" value="Ankyrin repeat"/>
    <property type="match status" value="1"/>
</dbReference>
<organism evidence="1 2">
    <name type="scientific">Hyaloperonospora arabidopsidis (strain Emoy2)</name>
    <name type="common">Downy mildew agent</name>
    <name type="synonym">Peronospora arabidopsidis</name>
    <dbReference type="NCBI Taxonomy" id="559515"/>
    <lineage>
        <taxon>Eukaryota</taxon>
        <taxon>Sar</taxon>
        <taxon>Stramenopiles</taxon>
        <taxon>Oomycota</taxon>
        <taxon>Peronosporomycetes</taxon>
        <taxon>Peronosporales</taxon>
        <taxon>Peronosporaceae</taxon>
        <taxon>Hyaloperonospora</taxon>
    </lineage>
</organism>